<accession>A0A330H2H0</accession>
<dbReference type="AlphaFoldDB" id="A0A330H2H0"/>
<organism evidence="2 3">
    <name type="scientific">Mesorhizobium hawassense</name>
    <dbReference type="NCBI Taxonomy" id="1209954"/>
    <lineage>
        <taxon>Bacteria</taxon>
        <taxon>Pseudomonadati</taxon>
        <taxon>Pseudomonadota</taxon>
        <taxon>Alphaproteobacteria</taxon>
        <taxon>Hyphomicrobiales</taxon>
        <taxon>Phyllobacteriaceae</taxon>
        <taxon>Mesorhizobium</taxon>
    </lineage>
</organism>
<sequence>MEIGFTPNYEESVVAGRLATRNVFSFWQRYWCWPVYLLLGVAVGWFFGWFWAYLGRSMGKAGGLAVSAPVAFALYFIGARLIMGLARRLGVRWLRQRRTETPVVFSMEADGLQWKSAHSLMKLGFPAIDQMYETEKLIGFVSAASAPYVPKRAFRSPDDSRTFVRDVFKRLSDEAKQRSLKQNSIRVAVS</sequence>
<keyword evidence="1" id="KW-0812">Transmembrane</keyword>
<proteinExistence type="predicted"/>
<dbReference type="RefSeq" id="WP_112101770.1">
    <property type="nucleotide sequence ID" value="NZ_QMBP01000032.1"/>
</dbReference>
<dbReference type="EMBL" id="QMBP01000032">
    <property type="protein sequence ID" value="RAZ82833.1"/>
    <property type="molecule type" value="Genomic_DNA"/>
</dbReference>
<protein>
    <recommendedName>
        <fullName evidence="4">YcxB-like protein domain-containing protein</fullName>
    </recommendedName>
</protein>
<keyword evidence="3" id="KW-1185">Reference proteome</keyword>
<evidence type="ECO:0000256" key="1">
    <source>
        <dbReference type="SAM" id="Phobius"/>
    </source>
</evidence>
<comment type="caution">
    <text evidence="2">The sequence shown here is derived from an EMBL/GenBank/DDBJ whole genome shotgun (WGS) entry which is preliminary data.</text>
</comment>
<evidence type="ECO:0000313" key="3">
    <source>
        <dbReference type="Proteomes" id="UP000251558"/>
    </source>
</evidence>
<gene>
    <name evidence="2" type="ORF">DPM33_34175</name>
</gene>
<dbReference type="Proteomes" id="UP000251558">
    <property type="component" value="Unassembled WGS sequence"/>
</dbReference>
<keyword evidence="1" id="KW-0472">Membrane</keyword>
<keyword evidence="1" id="KW-1133">Transmembrane helix</keyword>
<evidence type="ECO:0008006" key="4">
    <source>
        <dbReference type="Google" id="ProtNLM"/>
    </source>
</evidence>
<feature type="transmembrane region" description="Helical" evidence="1">
    <location>
        <begin position="64"/>
        <end position="86"/>
    </location>
</feature>
<reference evidence="2 3" key="1">
    <citation type="submission" date="2018-07" db="EMBL/GenBank/DDBJ databases">
        <title>Diversity of Mesorhizobium strains in Brazil.</title>
        <authorList>
            <person name="Helene L.C.F."/>
            <person name="Dall'Agnol R."/>
            <person name="Delamuta J.R.M."/>
            <person name="Hungria M."/>
        </authorList>
    </citation>
    <scope>NUCLEOTIDE SEQUENCE [LARGE SCALE GENOMIC DNA]</scope>
    <source>
        <strain evidence="2 3">AC99b</strain>
    </source>
</reference>
<name>A0A330H2H0_9HYPH</name>
<evidence type="ECO:0000313" key="2">
    <source>
        <dbReference type="EMBL" id="RAZ82833.1"/>
    </source>
</evidence>
<feature type="transmembrane region" description="Helical" evidence="1">
    <location>
        <begin position="30"/>
        <end position="52"/>
    </location>
</feature>